<accession>A0A0E9XHM6</accession>
<evidence type="ECO:0000313" key="1">
    <source>
        <dbReference type="EMBL" id="JAI01932.1"/>
    </source>
</evidence>
<reference evidence="1" key="2">
    <citation type="journal article" date="2015" name="Fish Shellfish Immunol.">
        <title>Early steps in the European eel (Anguilla anguilla)-Vibrio vulnificus interaction in the gills: Role of the RtxA13 toxin.</title>
        <authorList>
            <person name="Callol A."/>
            <person name="Pajuelo D."/>
            <person name="Ebbesson L."/>
            <person name="Teles M."/>
            <person name="MacKenzie S."/>
            <person name="Amaro C."/>
        </authorList>
    </citation>
    <scope>NUCLEOTIDE SEQUENCE</scope>
</reference>
<name>A0A0E9XHM6_ANGAN</name>
<protein>
    <submittedName>
        <fullName evidence="1">Uncharacterized protein</fullName>
    </submittedName>
</protein>
<organism evidence="1">
    <name type="scientific">Anguilla anguilla</name>
    <name type="common">European freshwater eel</name>
    <name type="synonym">Muraena anguilla</name>
    <dbReference type="NCBI Taxonomy" id="7936"/>
    <lineage>
        <taxon>Eukaryota</taxon>
        <taxon>Metazoa</taxon>
        <taxon>Chordata</taxon>
        <taxon>Craniata</taxon>
        <taxon>Vertebrata</taxon>
        <taxon>Euteleostomi</taxon>
        <taxon>Actinopterygii</taxon>
        <taxon>Neopterygii</taxon>
        <taxon>Teleostei</taxon>
        <taxon>Anguilliformes</taxon>
        <taxon>Anguillidae</taxon>
        <taxon>Anguilla</taxon>
    </lineage>
</organism>
<reference evidence="1" key="1">
    <citation type="submission" date="2014-11" db="EMBL/GenBank/DDBJ databases">
        <authorList>
            <person name="Amaro Gonzalez C."/>
        </authorList>
    </citation>
    <scope>NUCLEOTIDE SEQUENCE</scope>
</reference>
<dbReference type="EMBL" id="GBXM01006646">
    <property type="protein sequence ID" value="JAI01932.1"/>
    <property type="molecule type" value="Transcribed_RNA"/>
</dbReference>
<proteinExistence type="predicted"/>
<sequence length="14" mass="1558">MQNNSSHYSSTSSK</sequence>